<keyword evidence="1" id="KW-1133">Transmembrane helix</keyword>
<feature type="transmembrane region" description="Helical" evidence="1">
    <location>
        <begin position="6"/>
        <end position="24"/>
    </location>
</feature>
<protein>
    <recommendedName>
        <fullName evidence="4">DUF2953 domain-containing protein</fullName>
    </recommendedName>
</protein>
<sequence>MLFWVILLILIPLIGVIWYTNIWIKIIFDWDHEEQHIELIISPWFRWLKFRYVVPKIDWQGLNQGAKLKMKSSSREEEVRITKDSIEWFKDSVDRLLDQVRNMAHVSHDFLQRVVCEELTFQTQVGTGDAAETGVITGICWSIQSNLVGFFYPKVKWETSPHLDVIPNFTRPVFSLAFRSTFRFRLGYFLKAGLRLLRGYLRSKEAHKKARMNI</sequence>
<evidence type="ECO:0000313" key="2">
    <source>
        <dbReference type="EMBL" id="SHE44478.1"/>
    </source>
</evidence>
<dbReference type="Pfam" id="PF11167">
    <property type="entry name" value="DUF2953"/>
    <property type="match status" value="1"/>
</dbReference>
<reference evidence="2 3" key="1">
    <citation type="submission" date="2016-11" db="EMBL/GenBank/DDBJ databases">
        <authorList>
            <person name="Jaros S."/>
            <person name="Januszkiewicz K."/>
            <person name="Wedrychowicz H."/>
        </authorList>
    </citation>
    <scope>NUCLEOTIDE SEQUENCE [LARGE SCALE GENOMIC DNA]</scope>
    <source>
        <strain evidence="2 3">DSM 44666</strain>
    </source>
</reference>
<evidence type="ECO:0008006" key="4">
    <source>
        <dbReference type="Google" id="ProtNLM"/>
    </source>
</evidence>
<dbReference type="Proteomes" id="UP000184476">
    <property type="component" value="Unassembled WGS sequence"/>
</dbReference>
<evidence type="ECO:0000313" key="3">
    <source>
        <dbReference type="Proteomes" id="UP000184476"/>
    </source>
</evidence>
<evidence type="ECO:0000256" key="1">
    <source>
        <dbReference type="SAM" id="Phobius"/>
    </source>
</evidence>
<keyword evidence="3" id="KW-1185">Reference proteome</keyword>
<name>A0A1M4TJ79_9BACL</name>
<dbReference type="STRING" id="112248.SAMN05444392_101491"/>
<dbReference type="AlphaFoldDB" id="A0A1M4TJ79"/>
<keyword evidence="1" id="KW-0812">Transmembrane</keyword>
<dbReference type="InterPro" id="IPR021338">
    <property type="entry name" value="DUF2953"/>
</dbReference>
<dbReference type="OrthoDB" id="1683589at2"/>
<dbReference type="EMBL" id="FQVL01000001">
    <property type="protein sequence ID" value="SHE44478.1"/>
    <property type="molecule type" value="Genomic_DNA"/>
</dbReference>
<gene>
    <name evidence="2" type="ORF">SAMN05444392_101491</name>
</gene>
<dbReference type="RefSeq" id="WP_073151394.1">
    <property type="nucleotide sequence ID" value="NZ_FQVL01000001.1"/>
</dbReference>
<keyword evidence="1" id="KW-0472">Membrane</keyword>
<proteinExistence type="predicted"/>
<organism evidence="2 3">
    <name type="scientific">Seinonella peptonophila</name>
    <dbReference type="NCBI Taxonomy" id="112248"/>
    <lineage>
        <taxon>Bacteria</taxon>
        <taxon>Bacillati</taxon>
        <taxon>Bacillota</taxon>
        <taxon>Bacilli</taxon>
        <taxon>Bacillales</taxon>
        <taxon>Thermoactinomycetaceae</taxon>
        <taxon>Seinonella</taxon>
    </lineage>
</organism>
<accession>A0A1M4TJ79</accession>